<feature type="domain" description="Clr5" evidence="4">
    <location>
        <begin position="19"/>
        <end position="46"/>
    </location>
</feature>
<dbReference type="InterPro" id="IPR036770">
    <property type="entry name" value="Ankyrin_rpt-contain_sf"/>
</dbReference>
<dbReference type="SUPFAM" id="SSF48403">
    <property type="entry name" value="Ankyrin repeat"/>
    <property type="match status" value="1"/>
</dbReference>
<keyword evidence="1" id="KW-0677">Repeat</keyword>
<accession>A0ABR1WKF0</accession>
<evidence type="ECO:0000313" key="5">
    <source>
        <dbReference type="EMBL" id="KAK8083972.1"/>
    </source>
</evidence>
<dbReference type="InterPro" id="IPR002110">
    <property type="entry name" value="Ankyrin_rpt"/>
</dbReference>
<proteinExistence type="predicted"/>
<dbReference type="EMBL" id="JAQQWM010000001">
    <property type="protein sequence ID" value="KAK8083972.1"/>
    <property type="molecule type" value="Genomic_DNA"/>
</dbReference>
<dbReference type="PANTHER" id="PTHR24198:SF165">
    <property type="entry name" value="ANKYRIN REPEAT-CONTAINING PROTEIN-RELATED"/>
    <property type="match status" value="1"/>
</dbReference>
<keyword evidence="6" id="KW-1185">Reference proteome</keyword>
<gene>
    <name evidence="5" type="ORF">PG996_002753</name>
</gene>
<evidence type="ECO:0000256" key="3">
    <source>
        <dbReference type="PROSITE-ProRule" id="PRU00023"/>
    </source>
</evidence>
<keyword evidence="2 3" id="KW-0040">ANK repeat</keyword>
<evidence type="ECO:0000259" key="4">
    <source>
        <dbReference type="Pfam" id="PF14420"/>
    </source>
</evidence>
<dbReference type="Pfam" id="PF14420">
    <property type="entry name" value="Clr5"/>
    <property type="match status" value="1"/>
</dbReference>
<dbReference type="InterPro" id="IPR025676">
    <property type="entry name" value="Clr5_dom"/>
</dbReference>
<dbReference type="Proteomes" id="UP001446871">
    <property type="component" value="Unassembled WGS sequence"/>
</dbReference>
<evidence type="ECO:0000256" key="1">
    <source>
        <dbReference type="ARBA" id="ARBA00022737"/>
    </source>
</evidence>
<dbReference type="Gene3D" id="1.25.40.20">
    <property type="entry name" value="Ankyrin repeat-containing domain"/>
    <property type="match status" value="2"/>
</dbReference>
<name>A0ABR1WKF0_9PEZI</name>
<dbReference type="SMART" id="SM00248">
    <property type="entry name" value="ANK"/>
    <property type="match status" value="6"/>
</dbReference>
<dbReference type="PANTHER" id="PTHR24198">
    <property type="entry name" value="ANKYRIN REPEAT AND PROTEIN KINASE DOMAIN-CONTAINING PROTEIN"/>
    <property type="match status" value="1"/>
</dbReference>
<evidence type="ECO:0000313" key="6">
    <source>
        <dbReference type="Proteomes" id="UP001446871"/>
    </source>
</evidence>
<comment type="caution">
    <text evidence="5">The sequence shown here is derived from an EMBL/GenBank/DDBJ whole genome shotgun (WGS) entry which is preliminary data.</text>
</comment>
<protein>
    <recommendedName>
        <fullName evidence="4">Clr5 domain-containing protein</fullName>
    </recommendedName>
</protein>
<evidence type="ECO:0000256" key="2">
    <source>
        <dbReference type="ARBA" id="ARBA00023043"/>
    </source>
</evidence>
<reference evidence="5 6" key="1">
    <citation type="submission" date="2023-01" db="EMBL/GenBank/DDBJ databases">
        <title>Analysis of 21 Apiospora genomes using comparative genomics revels a genus with tremendous synthesis potential of carbohydrate active enzymes and secondary metabolites.</title>
        <authorList>
            <person name="Sorensen T."/>
        </authorList>
    </citation>
    <scope>NUCLEOTIDE SEQUENCE [LARGE SCALE GENOMIC DNA]</scope>
    <source>
        <strain evidence="5 6">CBS 83171</strain>
    </source>
</reference>
<dbReference type="PROSITE" id="PS50088">
    <property type="entry name" value="ANK_REPEAT"/>
    <property type="match status" value="1"/>
</dbReference>
<dbReference type="Pfam" id="PF12796">
    <property type="entry name" value="Ank_2"/>
    <property type="match status" value="1"/>
</dbReference>
<sequence length="1118" mass="126064">MTSTGSTQCADHHKDFGLWDRHKDQIRKLYLVEGKSLKQVAKEMQKIPGLPPETDLSAYEIVLRDHFKFRKNLSCDQWLLVGKQLEERKREGLSCVVSLCGVRLKPALVAKKIRRARVQHQRGYSKTSLQHQLPCFVEIASVDDHASSLSKNLSGCTTICKDDGLLASRPVRLGTTVLRPKPKSLLSHHPVALPIFDLHRAISTSSSNLRSVTPNVDCMRADLINTILDYKIEEAHTKMQATLPSKQLMRHLQDFLEERLPVSLDSAYQLCYRQRVIAQGASHLNQSFPSPRLFGKNSSVSILETAYFKLSNGFDDVDHEHSTYRLLEWIGNIADTALLKAFFRLENSAVVALWWDLIIRPTPISQQYKTLLEVGLAVREAEWFRYEFDTEFFNMSLVDEQNDRAARIMDTWTTTTLLRGFYSGEIQISSHKGIREFAEYEKRWLIGAWMKIRKRQVLDRLDLEGEFGHVFLLQTRLHVGICIVCWLLQAGASGDPYFRWVPSMRPLLPDWSTRSLPLFTRKRMQFLSGLRRASASSRERGEWLEIVVKVWFICSAASQGMESLSEQTHLLFKHVSPARDFALQMTLSEAIGMEDSKIVRTLLNFGVDPNATLLPIYEVTDNNTCLDPLPRASGLHNSGLMAMLIEYGADLIRLRPLALHLAVANVETLTKKGAAKFWSTITLLLLPHEHTSSWTDGNTKAPLEIDCGTLHLVMRALGRLEAVHQITPPQYHAVLTRLIPTDTVRRAIRASCSLSAIESLKSYGLELDPRSRDQGCNLLHDALLARSVDRYSIVKLLLDRGACHSVGVGQDSGLSLEATLRSTATPDPNKSSTSSISEWRAEQKESLRLFEEFRRMGAQVPSNVQCLLSLMLAHRSPISTFKEIAEARSGRGHLGNEYANLVVYSLALGRTRPAEWLLDMGVDVNMGRYRKRSALWTACSKKLPESFIRLLIEKGAKVEPPATPGRTPLQIAASKGSMAVASILLCHEALINTECSTLSGEPLRMTALDWAAAMGRLDMVRFLMDCGGQSACSGLTGFDGAFWHARGHLGVLNFFERNTRYPFPVVMSSLRNNFPDVLVSDRDIIDLTRYEDRDSELDWNLDDWREECRSEDGAQDCY</sequence>
<organism evidence="5 6">
    <name type="scientific">Apiospora saccharicola</name>
    <dbReference type="NCBI Taxonomy" id="335842"/>
    <lineage>
        <taxon>Eukaryota</taxon>
        <taxon>Fungi</taxon>
        <taxon>Dikarya</taxon>
        <taxon>Ascomycota</taxon>
        <taxon>Pezizomycotina</taxon>
        <taxon>Sordariomycetes</taxon>
        <taxon>Xylariomycetidae</taxon>
        <taxon>Amphisphaeriales</taxon>
        <taxon>Apiosporaceae</taxon>
        <taxon>Apiospora</taxon>
    </lineage>
</organism>
<feature type="repeat" description="ANK" evidence="3">
    <location>
        <begin position="964"/>
        <end position="996"/>
    </location>
</feature>